<proteinExistence type="inferred from homology"/>
<dbReference type="EC" id="2.4.2.7" evidence="7 12"/>
<evidence type="ECO:0000313" key="14">
    <source>
        <dbReference type="EMBL" id="KUO94831.1"/>
    </source>
</evidence>
<dbReference type="Proteomes" id="UP000053557">
    <property type="component" value="Unassembled WGS sequence"/>
</dbReference>
<dbReference type="InterPro" id="IPR029057">
    <property type="entry name" value="PRTase-like"/>
</dbReference>
<evidence type="ECO:0000256" key="7">
    <source>
        <dbReference type="ARBA" id="ARBA00011893"/>
    </source>
</evidence>
<dbReference type="UniPathway" id="UPA00588">
    <property type="reaction ID" value="UER00646"/>
</dbReference>
<comment type="function">
    <text evidence="2 12">Catalyzes a salvage reaction resulting in the formation of AMP, that is energically less costly than de novo synthesis.</text>
</comment>
<dbReference type="PANTHER" id="PTHR32315">
    <property type="entry name" value="ADENINE PHOSPHORIBOSYLTRANSFERASE"/>
    <property type="match status" value="1"/>
</dbReference>
<dbReference type="EMBL" id="LPVJ01000070">
    <property type="protein sequence ID" value="KUO94831.1"/>
    <property type="molecule type" value="Genomic_DNA"/>
</dbReference>
<keyword evidence="9 12" id="KW-0328">Glycosyltransferase</keyword>
<evidence type="ECO:0000256" key="1">
    <source>
        <dbReference type="ARBA" id="ARBA00000868"/>
    </source>
</evidence>
<evidence type="ECO:0000256" key="3">
    <source>
        <dbReference type="ARBA" id="ARBA00004496"/>
    </source>
</evidence>
<comment type="catalytic activity">
    <reaction evidence="1 12">
        <text>AMP + diphosphate = 5-phospho-alpha-D-ribose 1-diphosphate + adenine</text>
        <dbReference type="Rhea" id="RHEA:16609"/>
        <dbReference type="ChEBI" id="CHEBI:16708"/>
        <dbReference type="ChEBI" id="CHEBI:33019"/>
        <dbReference type="ChEBI" id="CHEBI:58017"/>
        <dbReference type="ChEBI" id="CHEBI:456215"/>
        <dbReference type="EC" id="2.4.2.7"/>
    </reaction>
</comment>
<evidence type="ECO:0000256" key="10">
    <source>
        <dbReference type="ARBA" id="ARBA00022679"/>
    </source>
</evidence>
<dbReference type="GO" id="GO:0005737">
    <property type="term" value="C:cytoplasm"/>
    <property type="evidence" value="ECO:0007669"/>
    <property type="project" value="UniProtKB-SubCell"/>
</dbReference>
<dbReference type="HAMAP" id="MF_00004">
    <property type="entry name" value="Aden_phosphoribosyltr"/>
    <property type="match status" value="1"/>
</dbReference>
<dbReference type="RefSeq" id="WP_067719559.1">
    <property type="nucleotide sequence ID" value="NZ_LPVJ01000070.1"/>
</dbReference>
<evidence type="ECO:0000256" key="6">
    <source>
        <dbReference type="ARBA" id="ARBA00011738"/>
    </source>
</evidence>
<protein>
    <recommendedName>
        <fullName evidence="7 12">Adenine phosphoribosyltransferase</fullName>
        <shortName evidence="12">APRT</shortName>
        <ecNumber evidence="7 12">2.4.2.7</ecNumber>
    </recommendedName>
</protein>
<evidence type="ECO:0000256" key="8">
    <source>
        <dbReference type="ARBA" id="ARBA00022490"/>
    </source>
</evidence>
<keyword evidence="15" id="KW-1185">Reference proteome</keyword>
<gene>
    <name evidence="12" type="primary">apt</name>
    <name evidence="14" type="ORF">ATW55_10505</name>
</gene>
<name>A0A117SX67_9BACL</name>
<dbReference type="CDD" id="cd06223">
    <property type="entry name" value="PRTases_typeI"/>
    <property type="match status" value="1"/>
</dbReference>
<dbReference type="SUPFAM" id="SSF53271">
    <property type="entry name" value="PRTase-like"/>
    <property type="match status" value="1"/>
</dbReference>
<reference evidence="14 15" key="1">
    <citation type="submission" date="2015-12" db="EMBL/GenBank/DDBJ databases">
        <title>Draft genome sequence of Acidibacillus ferrooxidans ITV001, isolated from a chalcopyrite acid mine drainage site in Brazil.</title>
        <authorList>
            <person name="Dall'Agnol H."/>
            <person name="Nancucheo I."/>
            <person name="Johnson B."/>
            <person name="Oliveira R."/>
            <person name="Leite L."/>
            <person name="Pylro V."/>
            <person name="Nunes G.L."/>
            <person name="Tzotzos G."/>
            <person name="Fernandes G.R."/>
            <person name="Dutra J."/>
            <person name="Orellana S.C."/>
            <person name="Oliveira G."/>
        </authorList>
    </citation>
    <scope>NUCLEOTIDE SEQUENCE [LARGE SCALE GENOMIC DNA]</scope>
    <source>
        <strain evidence="15">ITV01</strain>
    </source>
</reference>
<feature type="domain" description="Phosphoribosyltransferase" evidence="13">
    <location>
        <begin position="33"/>
        <end position="149"/>
    </location>
</feature>
<dbReference type="GO" id="GO:0044209">
    <property type="term" value="P:AMP salvage"/>
    <property type="evidence" value="ECO:0007669"/>
    <property type="project" value="UniProtKB-UniRule"/>
</dbReference>
<dbReference type="PANTHER" id="PTHR32315:SF3">
    <property type="entry name" value="ADENINE PHOSPHORIBOSYLTRANSFERASE"/>
    <property type="match status" value="1"/>
</dbReference>
<keyword evidence="10 12" id="KW-0808">Transferase</keyword>
<dbReference type="InterPro" id="IPR000836">
    <property type="entry name" value="PRTase_dom"/>
</dbReference>
<evidence type="ECO:0000256" key="2">
    <source>
        <dbReference type="ARBA" id="ARBA00003968"/>
    </source>
</evidence>
<dbReference type="InterPro" id="IPR005764">
    <property type="entry name" value="Ade_phspho_trans"/>
</dbReference>
<dbReference type="OrthoDB" id="9803963at2"/>
<dbReference type="NCBIfam" id="NF002634">
    <property type="entry name" value="PRK02304.1-3"/>
    <property type="match status" value="1"/>
</dbReference>
<evidence type="ECO:0000259" key="13">
    <source>
        <dbReference type="Pfam" id="PF00156"/>
    </source>
</evidence>
<comment type="subunit">
    <text evidence="6 12">Homodimer.</text>
</comment>
<comment type="similarity">
    <text evidence="5 12">Belongs to the purine/pyrimidine phosphoribosyltransferase family.</text>
</comment>
<dbReference type="InterPro" id="IPR050054">
    <property type="entry name" value="UPRTase/APRTase"/>
</dbReference>
<comment type="pathway">
    <text evidence="4 12">Purine metabolism; AMP biosynthesis via salvage pathway; AMP from adenine: step 1/1.</text>
</comment>
<dbReference type="NCBIfam" id="NF002636">
    <property type="entry name" value="PRK02304.1-5"/>
    <property type="match status" value="1"/>
</dbReference>
<evidence type="ECO:0000313" key="15">
    <source>
        <dbReference type="Proteomes" id="UP000053557"/>
    </source>
</evidence>
<dbReference type="Pfam" id="PF00156">
    <property type="entry name" value="Pribosyltran"/>
    <property type="match status" value="1"/>
</dbReference>
<dbReference type="GO" id="GO:0002055">
    <property type="term" value="F:adenine binding"/>
    <property type="evidence" value="ECO:0007669"/>
    <property type="project" value="TreeGrafter"/>
</dbReference>
<organism evidence="14 15">
    <name type="scientific">Ferroacidibacillus organovorans</name>
    <dbReference type="NCBI Taxonomy" id="1765683"/>
    <lineage>
        <taxon>Bacteria</taxon>
        <taxon>Bacillati</taxon>
        <taxon>Bacillota</taxon>
        <taxon>Bacilli</taxon>
        <taxon>Bacillales</taxon>
        <taxon>Alicyclobacillaceae</taxon>
        <taxon>Ferroacidibacillus</taxon>
    </lineage>
</organism>
<dbReference type="NCBIfam" id="NF002633">
    <property type="entry name" value="PRK02304.1-2"/>
    <property type="match status" value="1"/>
</dbReference>
<keyword evidence="8 12" id="KW-0963">Cytoplasm</keyword>
<evidence type="ECO:0000256" key="12">
    <source>
        <dbReference type="HAMAP-Rule" id="MF_00004"/>
    </source>
</evidence>
<dbReference type="GO" id="GO:0006166">
    <property type="term" value="P:purine ribonucleoside salvage"/>
    <property type="evidence" value="ECO:0007669"/>
    <property type="project" value="UniProtKB-UniRule"/>
</dbReference>
<dbReference type="GO" id="GO:0016208">
    <property type="term" value="F:AMP binding"/>
    <property type="evidence" value="ECO:0007669"/>
    <property type="project" value="TreeGrafter"/>
</dbReference>
<keyword evidence="11 12" id="KW-0660">Purine salvage</keyword>
<dbReference type="GO" id="GO:0006168">
    <property type="term" value="P:adenine salvage"/>
    <property type="evidence" value="ECO:0007669"/>
    <property type="project" value="InterPro"/>
</dbReference>
<dbReference type="AlphaFoldDB" id="A0A117SX67"/>
<sequence>MNLKNYVRVIEDFPEPGIRFKDITTLLRDKTAFRYAIDQLAEHARELKIDHVVGPEARGFVIGAPLAYALGVGFVPIRKPGKLPFKTLSRTYDLEYGKDGLEIHNDAIVPGERVLIVDDLLATGGTIRTVIDLVTQLQGTVVGLAFLIELGYLKGRESLTEYPIQTLITYS</sequence>
<dbReference type="GO" id="GO:0003999">
    <property type="term" value="F:adenine phosphoribosyltransferase activity"/>
    <property type="evidence" value="ECO:0007669"/>
    <property type="project" value="UniProtKB-UniRule"/>
</dbReference>
<comment type="caution">
    <text evidence="14">The sequence shown here is derived from an EMBL/GenBank/DDBJ whole genome shotgun (WGS) entry which is preliminary data.</text>
</comment>
<evidence type="ECO:0000256" key="9">
    <source>
        <dbReference type="ARBA" id="ARBA00022676"/>
    </source>
</evidence>
<dbReference type="Gene3D" id="3.40.50.2020">
    <property type="match status" value="1"/>
</dbReference>
<evidence type="ECO:0000256" key="5">
    <source>
        <dbReference type="ARBA" id="ARBA00008391"/>
    </source>
</evidence>
<comment type="subcellular location">
    <subcellularLocation>
        <location evidence="3 12">Cytoplasm</location>
    </subcellularLocation>
</comment>
<accession>A0A117SX67</accession>
<dbReference type="NCBIfam" id="TIGR01090">
    <property type="entry name" value="apt"/>
    <property type="match status" value="1"/>
</dbReference>
<dbReference type="FunFam" id="3.40.50.2020:FF:000004">
    <property type="entry name" value="Adenine phosphoribosyltransferase"/>
    <property type="match status" value="1"/>
</dbReference>
<evidence type="ECO:0000256" key="4">
    <source>
        <dbReference type="ARBA" id="ARBA00004659"/>
    </source>
</evidence>
<evidence type="ECO:0000256" key="11">
    <source>
        <dbReference type="ARBA" id="ARBA00022726"/>
    </source>
</evidence>